<dbReference type="PANTHER" id="PTHR43433:SF5">
    <property type="entry name" value="AB HYDROLASE-1 DOMAIN-CONTAINING PROTEIN"/>
    <property type="match status" value="1"/>
</dbReference>
<dbReference type="GO" id="GO:0046503">
    <property type="term" value="P:glycerolipid catabolic process"/>
    <property type="evidence" value="ECO:0007669"/>
    <property type="project" value="TreeGrafter"/>
</dbReference>
<dbReference type="InterPro" id="IPR029058">
    <property type="entry name" value="AB_hydrolase_fold"/>
</dbReference>
<dbReference type="SUPFAM" id="SSF53474">
    <property type="entry name" value="alpha/beta-Hydrolases"/>
    <property type="match status" value="1"/>
</dbReference>
<proteinExistence type="predicted"/>
<dbReference type="GO" id="GO:0004806">
    <property type="term" value="F:triacylglycerol lipase activity"/>
    <property type="evidence" value="ECO:0007669"/>
    <property type="project" value="TreeGrafter"/>
</dbReference>
<evidence type="ECO:0000313" key="3">
    <source>
        <dbReference type="Proteomes" id="UP000638313"/>
    </source>
</evidence>
<dbReference type="Proteomes" id="UP000638313">
    <property type="component" value="Unassembled WGS sequence"/>
</dbReference>
<organism evidence="2 3">
    <name type="scientific">Streptomyces mashuensis</name>
    <dbReference type="NCBI Taxonomy" id="33904"/>
    <lineage>
        <taxon>Bacteria</taxon>
        <taxon>Bacillati</taxon>
        <taxon>Actinomycetota</taxon>
        <taxon>Actinomycetes</taxon>
        <taxon>Kitasatosporales</taxon>
        <taxon>Streptomycetaceae</taxon>
        <taxon>Streptomyces</taxon>
    </lineage>
</organism>
<dbReference type="InterPro" id="IPR000073">
    <property type="entry name" value="AB_hydrolase_1"/>
</dbReference>
<reference evidence="2" key="1">
    <citation type="journal article" date="2014" name="Int. J. Syst. Evol. Microbiol.">
        <title>Complete genome sequence of Corynebacterium casei LMG S-19264T (=DSM 44701T), isolated from a smear-ripened cheese.</title>
        <authorList>
            <consortium name="US DOE Joint Genome Institute (JGI-PGF)"/>
            <person name="Walter F."/>
            <person name="Albersmeier A."/>
            <person name="Kalinowski J."/>
            <person name="Ruckert C."/>
        </authorList>
    </citation>
    <scope>NUCLEOTIDE SEQUENCE</scope>
    <source>
        <strain evidence="2">JCM 4059</strain>
    </source>
</reference>
<name>A0A919B9V8_9ACTN</name>
<dbReference type="InterPro" id="IPR050471">
    <property type="entry name" value="AB_hydrolase"/>
</dbReference>
<keyword evidence="3" id="KW-1185">Reference proteome</keyword>
<sequence>MHEALPPGGEGRGVALLVPGFTGSKEDFLALLEPLARAGYRVVAVDGRGQYETPGPDDDEAAYAQKELAADVLALVAALGGERVHLLGHSFGGLVCRAAVLADPAPFASLTLMSSGAGAIAPAQQARTRRLVEGLTAFGMEAVWQAMQQEEDAEGGAADAGTPPELAEFLHRRWLSTRRAQLLAAARQLVEEPDRTAELAALELPLHVVSGAEDYAWPVPGLNAFAAALSAARTVVAGAGHSPNAERPQETAEALAAFWDAADGVSRTCPA</sequence>
<dbReference type="EMBL" id="BNBD01000017">
    <property type="protein sequence ID" value="GHF68657.1"/>
    <property type="molecule type" value="Genomic_DNA"/>
</dbReference>
<dbReference type="Gene3D" id="3.40.50.1820">
    <property type="entry name" value="alpha/beta hydrolase"/>
    <property type="match status" value="1"/>
</dbReference>
<feature type="domain" description="AB hydrolase-1" evidence="1">
    <location>
        <begin position="16"/>
        <end position="254"/>
    </location>
</feature>
<keyword evidence="2" id="KW-0378">Hydrolase</keyword>
<reference evidence="2" key="2">
    <citation type="submission" date="2020-09" db="EMBL/GenBank/DDBJ databases">
        <authorList>
            <person name="Sun Q."/>
            <person name="Ohkuma M."/>
        </authorList>
    </citation>
    <scope>NUCLEOTIDE SEQUENCE</scope>
    <source>
        <strain evidence="2">JCM 4059</strain>
    </source>
</reference>
<protein>
    <submittedName>
        <fullName evidence="2">Alpha/beta hydrolase</fullName>
    </submittedName>
</protein>
<evidence type="ECO:0000313" key="2">
    <source>
        <dbReference type="EMBL" id="GHF68657.1"/>
    </source>
</evidence>
<gene>
    <name evidence="2" type="ORF">GCM10010218_57620</name>
</gene>
<dbReference type="AlphaFoldDB" id="A0A919B9V8"/>
<dbReference type="PANTHER" id="PTHR43433">
    <property type="entry name" value="HYDROLASE, ALPHA/BETA FOLD FAMILY PROTEIN"/>
    <property type="match status" value="1"/>
</dbReference>
<accession>A0A919B9V8</accession>
<evidence type="ECO:0000259" key="1">
    <source>
        <dbReference type="Pfam" id="PF12697"/>
    </source>
</evidence>
<dbReference type="Pfam" id="PF12697">
    <property type="entry name" value="Abhydrolase_6"/>
    <property type="match status" value="1"/>
</dbReference>
<comment type="caution">
    <text evidence="2">The sequence shown here is derived from an EMBL/GenBank/DDBJ whole genome shotgun (WGS) entry which is preliminary data.</text>
</comment>